<dbReference type="PROSITE" id="PS51257">
    <property type="entry name" value="PROKAR_LIPOPROTEIN"/>
    <property type="match status" value="1"/>
</dbReference>
<feature type="region of interest" description="Disordered" evidence="1">
    <location>
        <begin position="24"/>
        <end position="96"/>
    </location>
</feature>
<evidence type="ECO:0000256" key="1">
    <source>
        <dbReference type="SAM" id="MobiDB-lite"/>
    </source>
</evidence>
<evidence type="ECO:0000256" key="2">
    <source>
        <dbReference type="SAM" id="SignalP"/>
    </source>
</evidence>
<accession>A0ABU7RQW3</accession>
<comment type="caution">
    <text evidence="3">The sequence shown here is derived from an EMBL/GenBank/DDBJ whole genome shotgun (WGS) entry which is preliminary data.</text>
</comment>
<name>A0ABU7RQW3_9ACTN</name>
<dbReference type="RefSeq" id="WP_331214011.1">
    <property type="nucleotide sequence ID" value="NZ_JAZGQK010000007.1"/>
</dbReference>
<feature type="compositionally biased region" description="Pro residues" evidence="1">
    <location>
        <begin position="60"/>
        <end position="69"/>
    </location>
</feature>
<evidence type="ECO:0000313" key="3">
    <source>
        <dbReference type="EMBL" id="MEE6258889.1"/>
    </source>
</evidence>
<organism evidence="3 4">
    <name type="scientific">Plantactinospora sonchi</name>
    <dbReference type="NCBI Taxonomy" id="1544735"/>
    <lineage>
        <taxon>Bacteria</taxon>
        <taxon>Bacillati</taxon>
        <taxon>Actinomycetota</taxon>
        <taxon>Actinomycetes</taxon>
        <taxon>Micromonosporales</taxon>
        <taxon>Micromonosporaceae</taxon>
        <taxon>Plantactinospora</taxon>
    </lineage>
</organism>
<feature type="signal peptide" evidence="2">
    <location>
        <begin position="1"/>
        <end position="27"/>
    </location>
</feature>
<keyword evidence="2" id="KW-0732">Signal</keyword>
<proteinExistence type="predicted"/>
<feature type="compositionally biased region" description="Low complexity" evidence="1">
    <location>
        <begin position="47"/>
        <end position="59"/>
    </location>
</feature>
<dbReference type="Proteomes" id="UP001332243">
    <property type="component" value="Unassembled WGS sequence"/>
</dbReference>
<reference evidence="3 4" key="1">
    <citation type="submission" date="2024-01" db="EMBL/GenBank/DDBJ databases">
        <title>Genome insights into Plantactinospora sonchi sp. nov.</title>
        <authorList>
            <person name="Wang L."/>
        </authorList>
    </citation>
    <scope>NUCLEOTIDE SEQUENCE [LARGE SCALE GENOMIC DNA]</scope>
    <source>
        <strain evidence="3 4">NEAU-QY2</strain>
    </source>
</reference>
<sequence length="215" mass="21556">MTLLDPRRTRTVAALALAGAVVLPSSAGCGGAGGGAAEAPRWADGMSASASPTPSATPTGPSPSPPASTPGPTRSTRPAATTGAPTSRPRTMAQRSTVTVGLTGGLGQSQDFAGLHQEGCGDPSWALVTIRVGGPGDVSAAKFRYQVRTPVPFEGTRSARSLGGDSGSWLGTLGPFRAEARNAAGGQITVTAEVAFKDGSTRTARTTGTLRPCRR</sequence>
<feature type="compositionally biased region" description="Low complexity" evidence="1">
    <location>
        <begin position="70"/>
        <end position="96"/>
    </location>
</feature>
<evidence type="ECO:0000313" key="4">
    <source>
        <dbReference type="Proteomes" id="UP001332243"/>
    </source>
</evidence>
<feature type="chain" id="PRO_5045215308" evidence="2">
    <location>
        <begin position="28"/>
        <end position="215"/>
    </location>
</feature>
<dbReference type="EMBL" id="JAZGQK010000007">
    <property type="protein sequence ID" value="MEE6258889.1"/>
    <property type="molecule type" value="Genomic_DNA"/>
</dbReference>
<protein>
    <submittedName>
        <fullName evidence="3">Uncharacterized protein</fullName>
    </submittedName>
</protein>
<keyword evidence="4" id="KW-1185">Reference proteome</keyword>
<gene>
    <name evidence="3" type="ORF">V1633_10345</name>
</gene>